<protein>
    <recommendedName>
        <fullName evidence="1">Rv3651-like N-terminal domain-containing protein</fullName>
    </recommendedName>
</protein>
<evidence type="ECO:0000259" key="1">
    <source>
        <dbReference type="Pfam" id="PF18007"/>
    </source>
</evidence>
<accession>A0A6I3L3Z9</accession>
<organism evidence="2 3">
    <name type="scientific">Nocardia aurantiaca</name>
    <dbReference type="NCBI Taxonomy" id="2675850"/>
    <lineage>
        <taxon>Bacteria</taxon>
        <taxon>Bacillati</taxon>
        <taxon>Actinomycetota</taxon>
        <taxon>Actinomycetes</taxon>
        <taxon>Mycobacteriales</taxon>
        <taxon>Nocardiaceae</taxon>
        <taxon>Nocardia</taxon>
    </lineage>
</organism>
<proteinExistence type="predicted"/>
<dbReference type="InterPro" id="IPR041458">
    <property type="entry name" value="Rv3651-like_N"/>
</dbReference>
<keyword evidence="3" id="KW-1185">Reference proteome</keyword>
<dbReference type="Proteomes" id="UP000432464">
    <property type="component" value="Unassembled WGS sequence"/>
</dbReference>
<evidence type="ECO:0000313" key="3">
    <source>
        <dbReference type="Proteomes" id="UP000432464"/>
    </source>
</evidence>
<gene>
    <name evidence="2" type="ORF">GLP40_26315</name>
</gene>
<name>A0A6I3L3Z9_9NOCA</name>
<dbReference type="EMBL" id="WMBB01000013">
    <property type="protein sequence ID" value="MTE16271.1"/>
    <property type="molecule type" value="Genomic_DNA"/>
</dbReference>
<reference evidence="2 3" key="1">
    <citation type="submission" date="2019-11" db="EMBL/GenBank/DDBJ databases">
        <title>Nocardia sp. nov. CT2-14 isolated from soil.</title>
        <authorList>
            <person name="Kanchanasin P."/>
            <person name="Tanasupawat S."/>
            <person name="Yuki M."/>
            <person name="Kudo T."/>
        </authorList>
    </citation>
    <scope>NUCLEOTIDE SEQUENCE [LARGE SCALE GENOMIC DNA]</scope>
    <source>
        <strain evidence="2 3">CT2-14</strain>
    </source>
</reference>
<dbReference type="Pfam" id="PF18007">
    <property type="entry name" value="Rv3651-like_N"/>
    <property type="match status" value="1"/>
</dbReference>
<feature type="domain" description="Rv3651-like N-terminal" evidence="1">
    <location>
        <begin position="3"/>
        <end position="85"/>
    </location>
</feature>
<dbReference type="AlphaFoldDB" id="A0A6I3L3Z9"/>
<evidence type="ECO:0000313" key="2">
    <source>
        <dbReference type="EMBL" id="MTE16271.1"/>
    </source>
</evidence>
<sequence>MVLDGVSPRAFARLTRASVAFGSAVTSRLEFAIKLCLRTGREQDKFFTLPGDRVIRVLANPVIGPSGKVHAVIVWSGGASDEPPPPPIVGAIEWINPGLVKACPTAQFLLCEAHAEGPAERTLPEMLSHFEYWDSHAAFLSLFNVENPADRWIGTAAKTFIDGAHRRLYLAARASDADSTRTLRAIVCDISDAPAPGVPDPCPSVIRHMPIPPGHAIGLVDLGAGVIHEWMADPASRMAGWLHHTPEIHPSDAPLIDAVRKALLSGVRLTADIKGRIRSAPEDEWILLQARWSRVSNGEQPQALIDVMPAPDPRIGCRRVRSMSTPSLLGEMV</sequence>
<comment type="caution">
    <text evidence="2">The sequence shown here is derived from an EMBL/GenBank/DDBJ whole genome shotgun (WGS) entry which is preliminary data.</text>
</comment>